<evidence type="ECO:0000256" key="3">
    <source>
        <dbReference type="ARBA" id="ARBA00022741"/>
    </source>
</evidence>
<proteinExistence type="predicted"/>
<dbReference type="PANTHER" id="PTHR31756">
    <property type="entry name" value="PYRUVATE, PHOSPHATE DIKINASE REGULATORY PROTEIN 1, CHLOROPLASTIC"/>
    <property type="match status" value="1"/>
</dbReference>
<evidence type="ECO:0000313" key="6">
    <source>
        <dbReference type="Proteomes" id="UP000273154"/>
    </source>
</evidence>
<dbReference type="KEGG" id="pcat:Pcatena_08360"/>
<organism evidence="5 6">
    <name type="scientific">Parolsenella catena</name>
    <dbReference type="NCBI Taxonomy" id="2003188"/>
    <lineage>
        <taxon>Bacteria</taxon>
        <taxon>Bacillati</taxon>
        <taxon>Actinomycetota</taxon>
        <taxon>Coriobacteriia</taxon>
        <taxon>Coriobacteriales</taxon>
        <taxon>Atopobiaceae</taxon>
        <taxon>Parolsenella</taxon>
    </lineage>
</organism>
<dbReference type="GeneID" id="88848968"/>
<dbReference type="RefSeq" id="WP_126421916.1">
    <property type="nucleotide sequence ID" value="NZ_AP019367.1"/>
</dbReference>
<evidence type="ECO:0000256" key="1">
    <source>
        <dbReference type="ARBA" id="ARBA00022527"/>
    </source>
</evidence>
<dbReference type="Proteomes" id="UP000273154">
    <property type="component" value="Chromosome"/>
</dbReference>
<evidence type="ECO:0000256" key="4">
    <source>
        <dbReference type="ARBA" id="ARBA00022777"/>
    </source>
</evidence>
<dbReference type="AlphaFoldDB" id="A0A3G9K8A3"/>
<dbReference type="GO" id="GO:0005524">
    <property type="term" value="F:ATP binding"/>
    <property type="evidence" value="ECO:0007669"/>
    <property type="project" value="InterPro"/>
</dbReference>
<evidence type="ECO:0000256" key="2">
    <source>
        <dbReference type="ARBA" id="ARBA00022679"/>
    </source>
</evidence>
<keyword evidence="6" id="KW-1185">Reference proteome</keyword>
<gene>
    <name evidence="5" type="primary">yqfL</name>
    <name evidence="5" type="ORF">Pcatena_08360</name>
</gene>
<name>A0A3G9K8A3_9ACTN</name>
<dbReference type="InterPro" id="IPR005177">
    <property type="entry name" value="Kinase-pyrophosphorylase"/>
</dbReference>
<dbReference type="Pfam" id="PF03618">
    <property type="entry name" value="Kinase-PPPase"/>
    <property type="match status" value="1"/>
</dbReference>
<evidence type="ECO:0000313" key="5">
    <source>
        <dbReference type="EMBL" id="BBH50249.1"/>
    </source>
</evidence>
<keyword evidence="2 5" id="KW-0808">Transferase</keyword>
<dbReference type="EMBL" id="AP019367">
    <property type="protein sequence ID" value="BBH50249.1"/>
    <property type="molecule type" value="Genomic_DNA"/>
</dbReference>
<keyword evidence="3" id="KW-0547">Nucleotide-binding</keyword>
<protein>
    <submittedName>
        <fullName evidence="5">Phosphotransferase</fullName>
    </submittedName>
</protein>
<dbReference type="PANTHER" id="PTHR31756:SF3">
    <property type="entry name" value="PYRUVATE, PHOSPHATE DIKINASE REGULATORY PROTEIN 1, CHLOROPLASTIC"/>
    <property type="match status" value="1"/>
</dbReference>
<keyword evidence="1" id="KW-0723">Serine/threonine-protein kinase</keyword>
<dbReference type="GO" id="GO:0004674">
    <property type="term" value="F:protein serine/threonine kinase activity"/>
    <property type="evidence" value="ECO:0007669"/>
    <property type="project" value="UniProtKB-KW"/>
</dbReference>
<accession>A0A3G9K8A3</accession>
<sequence length="278" mass="29959">MKVTYDQLGEGRSEDSAIVYVVSDSLGDSANNVVLSAAAQFSDGAVRVVRLSQIKSAEEVSEYFDEHEEDFVSTAVFHSIVDPALRKRVRSDLNNRGILSVDILGPVVQLLAGLTGEKPKNQARAHHMVDKRYLRRVSSMDFFVEHDDGKNPQDLVKADVVLVGLSGSAKTPLAMYLSFLGYNVASVSLDPGCDIPGELAQVDKGRLFGLENSTGVLASASIRVKDAEGLASEEVANAESAVAHASRVMDELGCTRLFSDEKTVEELSADVISQVERA</sequence>
<reference evidence="6" key="1">
    <citation type="submission" date="2018-11" db="EMBL/GenBank/DDBJ databases">
        <title>Comparative genomics of Parolsenella catena and Libanicoccus massiliensis: Reclassification of Libanicoccus massiliensis as Parolsenella massiliensis comb. nov.</title>
        <authorList>
            <person name="Sakamoto M."/>
            <person name="Ikeyama N."/>
            <person name="Murakami T."/>
            <person name="Mori H."/>
            <person name="Yuki M."/>
            <person name="Ohkuma M."/>
        </authorList>
    </citation>
    <scope>NUCLEOTIDE SEQUENCE [LARGE SCALE GENOMIC DNA]</scope>
    <source>
        <strain evidence="6">JCM 31932</strain>
    </source>
</reference>
<dbReference type="OrthoDB" id="3171473at2"/>
<keyword evidence="4" id="KW-0418">Kinase</keyword>